<dbReference type="InterPro" id="IPR014845">
    <property type="entry name" value="GYD/TTHA1554"/>
</dbReference>
<reference evidence="1 2" key="1">
    <citation type="submission" date="2021-11" db="EMBL/GenBank/DDBJ databases">
        <authorList>
            <person name="Liang Q."/>
            <person name="Mou H."/>
            <person name="Liu Z."/>
        </authorList>
    </citation>
    <scope>NUCLEOTIDE SEQUENCE [LARGE SCALE GENOMIC DNA]</scope>
    <source>
        <strain evidence="1 2">CHU3</strain>
    </source>
</reference>
<name>A0ABT2YF62_9BURK</name>
<protein>
    <submittedName>
        <fullName evidence="1">GYD domain-containing protein</fullName>
    </submittedName>
</protein>
<dbReference type="RefSeq" id="WP_263571292.1">
    <property type="nucleotide sequence ID" value="NZ_JAJIRN010000005.1"/>
</dbReference>
<proteinExistence type="predicted"/>
<dbReference type="Proteomes" id="UP001209701">
    <property type="component" value="Unassembled WGS sequence"/>
</dbReference>
<dbReference type="EMBL" id="JAJIRN010000005">
    <property type="protein sequence ID" value="MCV2368691.1"/>
    <property type="molecule type" value="Genomic_DNA"/>
</dbReference>
<keyword evidence="2" id="KW-1185">Reference proteome</keyword>
<accession>A0ABT2YF62</accession>
<gene>
    <name evidence="1" type="ORF">LNV07_11385</name>
</gene>
<dbReference type="Pfam" id="PF08734">
    <property type="entry name" value="GYD"/>
    <property type="match status" value="1"/>
</dbReference>
<evidence type="ECO:0000313" key="1">
    <source>
        <dbReference type="EMBL" id="MCV2368691.1"/>
    </source>
</evidence>
<organism evidence="1 2">
    <name type="scientific">Roseateles oligotrophus</name>
    <dbReference type="NCBI Taxonomy" id="1769250"/>
    <lineage>
        <taxon>Bacteria</taxon>
        <taxon>Pseudomonadati</taxon>
        <taxon>Pseudomonadota</taxon>
        <taxon>Betaproteobacteria</taxon>
        <taxon>Burkholderiales</taxon>
        <taxon>Sphaerotilaceae</taxon>
        <taxon>Roseateles</taxon>
    </lineage>
</organism>
<evidence type="ECO:0000313" key="2">
    <source>
        <dbReference type="Proteomes" id="UP001209701"/>
    </source>
</evidence>
<comment type="caution">
    <text evidence="1">The sequence shown here is derived from an EMBL/GenBank/DDBJ whole genome shotgun (WGS) entry which is preliminary data.</text>
</comment>
<sequence length="124" mass="14224">MPHFILLTRLTPESLQQTKSIKTLEHRVVDQLQSHCPEVVWLSSYALLGPWDYLDVFEAPDITVATRVAVLVRSYGQAHAEIWPAMAWPDFKSMLDELPKHQGSWAARRALMVRHIPVRDPQAD</sequence>